<evidence type="ECO:0000313" key="4">
    <source>
        <dbReference type="Proteomes" id="UP000236248"/>
    </source>
</evidence>
<dbReference type="KEGG" id="ncv:NCAV_0058"/>
<name>A0A2K5ANN7_9ARCH</name>
<gene>
    <name evidence="3" type="ORF">NCAV_0058</name>
</gene>
<dbReference type="EMBL" id="LT981265">
    <property type="protein sequence ID" value="SPC33258.1"/>
    <property type="molecule type" value="Genomic_DNA"/>
</dbReference>
<dbReference type="PANTHER" id="PTHR43586">
    <property type="entry name" value="CYSTEINE DESULFURASE"/>
    <property type="match status" value="1"/>
</dbReference>
<protein>
    <submittedName>
        <fullName evidence="3">Putative cysteine desulfurase</fullName>
    </submittedName>
</protein>
<dbReference type="Gene3D" id="3.40.640.10">
    <property type="entry name" value="Type I PLP-dependent aspartate aminotransferase-like (Major domain)"/>
    <property type="match status" value="1"/>
</dbReference>
<evidence type="ECO:0000313" key="3">
    <source>
        <dbReference type="EMBL" id="SPC33258.1"/>
    </source>
</evidence>
<keyword evidence="4" id="KW-1185">Reference proteome</keyword>
<dbReference type="InterPro" id="IPR015422">
    <property type="entry name" value="PyrdxlP-dep_Trfase_small"/>
</dbReference>
<dbReference type="Proteomes" id="UP000236248">
    <property type="component" value="Chromosome NCAV"/>
</dbReference>
<organism evidence="3 4">
    <name type="scientific">Candidatus Nitrosocaldus cavascurensis</name>
    <dbReference type="NCBI Taxonomy" id="2058097"/>
    <lineage>
        <taxon>Archaea</taxon>
        <taxon>Nitrososphaerota</taxon>
        <taxon>Nitrososphaeria</taxon>
        <taxon>Candidatus Nitrosocaldales</taxon>
        <taxon>Candidatus Nitrosocaldaceae</taxon>
        <taxon>Candidatus Nitrosocaldus</taxon>
    </lineage>
</organism>
<dbReference type="InterPro" id="IPR015424">
    <property type="entry name" value="PyrdxlP-dep_Trfase"/>
</dbReference>
<dbReference type="InterPro" id="IPR015421">
    <property type="entry name" value="PyrdxlP-dep_Trfase_major"/>
</dbReference>
<dbReference type="Pfam" id="PF00266">
    <property type="entry name" value="Aminotran_5"/>
    <property type="match status" value="1"/>
</dbReference>
<dbReference type="Gene3D" id="3.90.1150.10">
    <property type="entry name" value="Aspartate Aminotransferase, domain 1"/>
    <property type="match status" value="1"/>
</dbReference>
<keyword evidence="1" id="KW-0663">Pyridoxal phosphate</keyword>
<reference evidence="4" key="1">
    <citation type="submission" date="2018-01" db="EMBL/GenBank/DDBJ databases">
        <authorList>
            <person name="Kerou L M."/>
        </authorList>
    </citation>
    <scope>NUCLEOTIDE SEQUENCE [LARGE SCALE GENOMIC DNA]</scope>
    <source>
        <strain evidence="4">SCU2</strain>
    </source>
</reference>
<evidence type="ECO:0000259" key="2">
    <source>
        <dbReference type="Pfam" id="PF00266"/>
    </source>
</evidence>
<evidence type="ECO:0000256" key="1">
    <source>
        <dbReference type="ARBA" id="ARBA00022898"/>
    </source>
</evidence>
<feature type="domain" description="Aminotransferase class V" evidence="2">
    <location>
        <begin position="18"/>
        <end position="387"/>
    </location>
</feature>
<accession>A0A2K5ANN7</accession>
<dbReference type="AlphaFoldDB" id="A0A2K5ANN7"/>
<dbReference type="SUPFAM" id="SSF53383">
    <property type="entry name" value="PLP-dependent transferases"/>
    <property type="match status" value="1"/>
</dbReference>
<proteinExistence type="predicted"/>
<dbReference type="PANTHER" id="PTHR43586:SF8">
    <property type="entry name" value="CYSTEINE DESULFURASE 1, CHLOROPLASTIC"/>
    <property type="match status" value="1"/>
</dbReference>
<dbReference type="InterPro" id="IPR000192">
    <property type="entry name" value="Aminotrans_V_dom"/>
</dbReference>
<sequence length="399" mass="44995">MNLDPDSIKRDFPRMRGIYLNNASSAPVPFIAIKAVTDFLISYDEYGPDSNASASMLDELLSRARKEVARLINCREDEIIFTQSTTHAINIVANSLKIGKGDAIVIRDGEHEHPANHYAWLRLRDGRGVTIRTLNLKDEDGSIDVEELEKIVNSEGIRLVALSHVLFNTGLILPVEEVSKVLRDSDRRIHLFVDAAQSVGCMDVDVKRLGCSFIAFPSSKWLCAPPGLGILYCSRDAWDDIEPLYVGGESAFIHDGLCYREMPYRMQAGFRGYALLAGLLTALQYINSIGIAKIRNWNMHLAGMIREELQNHQYDKLIKLYGPDDPRLRSSIVSFNFNDKDSDTMVRRLVGDLEREGIIVAEREVLKKKIVRVSPHFFNSEDDIARFLATLKRLLVLTS</sequence>